<accession>A0ABT8SA89</accession>
<reference evidence="3" key="1">
    <citation type="submission" date="2023-06" db="EMBL/GenBank/DDBJ databases">
        <authorList>
            <person name="Jiang Y."/>
            <person name="Liu Q."/>
        </authorList>
    </citation>
    <scope>NUCLEOTIDE SEQUENCE</scope>
    <source>
        <strain evidence="3">CGMCC 1.12090</strain>
    </source>
</reference>
<organism evidence="3 4">
    <name type="scientific">Variovorax ginsengisoli</name>
    <dbReference type="NCBI Taxonomy" id="363844"/>
    <lineage>
        <taxon>Bacteria</taxon>
        <taxon>Pseudomonadati</taxon>
        <taxon>Pseudomonadota</taxon>
        <taxon>Betaproteobacteria</taxon>
        <taxon>Burkholderiales</taxon>
        <taxon>Comamonadaceae</taxon>
        <taxon>Variovorax</taxon>
    </lineage>
</organism>
<feature type="domain" description="Fumarylacetoacetase-like C-terminal" evidence="2">
    <location>
        <begin position="97"/>
        <end position="252"/>
    </location>
</feature>
<dbReference type="GO" id="GO:0016787">
    <property type="term" value="F:hydrolase activity"/>
    <property type="evidence" value="ECO:0007669"/>
    <property type="project" value="UniProtKB-KW"/>
</dbReference>
<dbReference type="SUPFAM" id="SSF56529">
    <property type="entry name" value="FAH"/>
    <property type="match status" value="1"/>
</dbReference>
<comment type="caution">
    <text evidence="3">The sequence shown here is derived from an EMBL/GenBank/DDBJ whole genome shotgun (WGS) entry which is preliminary data.</text>
</comment>
<dbReference type="PANTHER" id="PTHR30143">
    <property type="entry name" value="ACID HYDRATASE"/>
    <property type="match status" value="1"/>
</dbReference>
<dbReference type="Proteomes" id="UP001169027">
    <property type="component" value="Unassembled WGS sequence"/>
</dbReference>
<evidence type="ECO:0000256" key="1">
    <source>
        <dbReference type="ARBA" id="ARBA00023239"/>
    </source>
</evidence>
<evidence type="ECO:0000259" key="2">
    <source>
        <dbReference type="Pfam" id="PF01557"/>
    </source>
</evidence>
<dbReference type="RefSeq" id="WP_286647978.1">
    <property type="nucleotide sequence ID" value="NZ_JAUJZH010000019.1"/>
</dbReference>
<dbReference type="EMBL" id="JAUKVY010000019">
    <property type="protein sequence ID" value="MDO1535353.1"/>
    <property type="molecule type" value="Genomic_DNA"/>
</dbReference>
<sequence length="254" mass="28462">MTEKHEVLESFWRSAWERTPTPMQWAGQLSVDEGSLIQIQVGDRYEAHGIRRFGWKVAATNKAVQQQLGVSEPGFGSIYENKVLWSGAALASSQLIQPHIECELAFLLNKNIKSARTLEDMAESVDFVYPAFEYIEKRVTVLDMGVAFADNAEHTGIVLGQPVRHQIDRDYRQVVCTLFKNTSLIDSAPGEVVLGNPLNSILWLKQRLEKYQRQLTEGMVVMTGSFLRQLPVSSGDHIRAEFSGLGVVDVNVVN</sequence>
<proteinExistence type="predicted"/>
<dbReference type="PANTHER" id="PTHR30143:SF0">
    <property type="entry name" value="2-KETO-4-PENTENOATE HYDRATASE"/>
    <property type="match status" value="1"/>
</dbReference>
<gene>
    <name evidence="3" type="ORF">Q2T77_23985</name>
</gene>
<keyword evidence="3" id="KW-0378">Hydrolase</keyword>
<dbReference type="InterPro" id="IPR050772">
    <property type="entry name" value="Hydratase-Decarb/MhpD_sf"/>
</dbReference>
<evidence type="ECO:0000313" key="3">
    <source>
        <dbReference type="EMBL" id="MDO1535353.1"/>
    </source>
</evidence>
<dbReference type="Gene3D" id="3.90.850.10">
    <property type="entry name" value="Fumarylacetoacetase-like, C-terminal domain"/>
    <property type="match status" value="1"/>
</dbReference>
<dbReference type="Pfam" id="PF01557">
    <property type="entry name" value="FAA_hydrolase"/>
    <property type="match status" value="1"/>
</dbReference>
<name>A0ABT8SA89_9BURK</name>
<evidence type="ECO:0000313" key="4">
    <source>
        <dbReference type="Proteomes" id="UP001169027"/>
    </source>
</evidence>
<keyword evidence="1" id="KW-0456">Lyase</keyword>
<dbReference type="InterPro" id="IPR036663">
    <property type="entry name" value="Fumarylacetoacetase_C_sf"/>
</dbReference>
<protein>
    <submittedName>
        <fullName evidence="3">Fumarylacetoacetate hydrolase family protein</fullName>
    </submittedName>
</protein>
<dbReference type="InterPro" id="IPR011234">
    <property type="entry name" value="Fumarylacetoacetase-like_C"/>
</dbReference>
<keyword evidence="4" id="KW-1185">Reference proteome</keyword>